<evidence type="ECO:0000256" key="1">
    <source>
        <dbReference type="SAM" id="MobiDB-lite"/>
    </source>
</evidence>
<sequence length="31" mass="3835">MPLIQRQIHQKKRNRETEGTIQPNRNDAWYL</sequence>
<proteinExistence type="predicted"/>
<organism evidence="2 3">
    <name type="scientific">Bacillus wiedmannii</name>
    <dbReference type="NCBI Taxonomy" id="1890302"/>
    <lineage>
        <taxon>Bacteria</taxon>
        <taxon>Bacillati</taxon>
        <taxon>Bacillota</taxon>
        <taxon>Bacilli</taxon>
        <taxon>Bacillales</taxon>
        <taxon>Bacillaceae</taxon>
        <taxon>Bacillus</taxon>
        <taxon>Bacillus cereus group</taxon>
    </lineage>
</organism>
<accession>A0A1C4ERS9</accession>
<evidence type="ECO:0000313" key="3">
    <source>
        <dbReference type="Proteomes" id="UP000196052"/>
    </source>
</evidence>
<dbReference type="Proteomes" id="UP000196052">
    <property type="component" value="Unassembled WGS sequence"/>
</dbReference>
<protein>
    <submittedName>
        <fullName evidence="2">Uncharacterized protein</fullName>
    </submittedName>
</protein>
<dbReference type="EMBL" id="FMBE01000013">
    <property type="protein sequence ID" value="SCC46348.1"/>
    <property type="molecule type" value="Genomic_DNA"/>
</dbReference>
<dbReference type="AlphaFoldDB" id="A0A1C4ERS9"/>
<gene>
    <name evidence="2" type="ORF">BC05F1_03847</name>
</gene>
<evidence type="ECO:0000313" key="2">
    <source>
        <dbReference type="EMBL" id="SCC46348.1"/>
    </source>
</evidence>
<feature type="region of interest" description="Disordered" evidence="1">
    <location>
        <begin position="1"/>
        <end position="31"/>
    </location>
</feature>
<name>A0A1C4ERS9_9BACI</name>
<reference evidence="3" key="1">
    <citation type="submission" date="2016-08" db="EMBL/GenBank/DDBJ databases">
        <authorList>
            <person name="Loux V."/>
            <person name="Rue O."/>
        </authorList>
    </citation>
    <scope>NUCLEOTIDE SEQUENCE [LARGE SCALE GENOMIC DNA]</scope>
    <source>
        <strain evidence="3">INRA Bc05-F1</strain>
    </source>
</reference>